<name>A0A0B2PL51_GLYSO</name>
<feature type="region of interest" description="Disordered" evidence="1">
    <location>
        <begin position="1"/>
        <end position="25"/>
    </location>
</feature>
<dbReference type="EMBL" id="QZWG01000013">
    <property type="protein sequence ID" value="RZB71009.1"/>
    <property type="molecule type" value="Genomic_DNA"/>
</dbReference>
<dbReference type="Gramene" id="XM_028340511.1">
    <property type="protein sequence ID" value="XP_028196312.1"/>
    <property type="gene ID" value="LOC114381291"/>
</dbReference>
<protein>
    <submittedName>
        <fullName evidence="2">Uncharacterized protein</fullName>
    </submittedName>
</protein>
<gene>
    <name evidence="3" type="ORF">D0Y65_035796</name>
    <name evidence="2" type="ORF">glysoja_042757</name>
</gene>
<reference evidence="3 4" key="2">
    <citation type="submission" date="2018-09" db="EMBL/GenBank/DDBJ databases">
        <title>A high-quality reference genome of wild soybean provides a powerful tool to mine soybean genomes.</title>
        <authorList>
            <person name="Xie M."/>
            <person name="Chung C.Y.L."/>
            <person name="Li M.-W."/>
            <person name="Wong F.-L."/>
            <person name="Chan T.-F."/>
            <person name="Lam H.-M."/>
        </authorList>
    </citation>
    <scope>NUCLEOTIDE SEQUENCE [LARGE SCALE GENOMIC DNA]</scope>
    <source>
        <strain evidence="4">cv. W05</strain>
        <tissue evidence="3">Hypocotyl of etiolated seedlings</tissue>
    </source>
</reference>
<organism evidence="2">
    <name type="scientific">Glycine soja</name>
    <name type="common">Wild soybean</name>
    <dbReference type="NCBI Taxonomy" id="3848"/>
    <lineage>
        <taxon>Eukaryota</taxon>
        <taxon>Viridiplantae</taxon>
        <taxon>Streptophyta</taxon>
        <taxon>Embryophyta</taxon>
        <taxon>Tracheophyta</taxon>
        <taxon>Spermatophyta</taxon>
        <taxon>Magnoliopsida</taxon>
        <taxon>eudicotyledons</taxon>
        <taxon>Gunneridae</taxon>
        <taxon>Pentapetalae</taxon>
        <taxon>rosids</taxon>
        <taxon>fabids</taxon>
        <taxon>Fabales</taxon>
        <taxon>Fabaceae</taxon>
        <taxon>Papilionoideae</taxon>
        <taxon>50 kb inversion clade</taxon>
        <taxon>NPAAA clade</taxon>
        <taxon>indigoferoid/millettioid clade</taxon>
        <taxon>Phaseoleae</taxon>
        <taxon>Glycine</taxon>
        <taxon>Glycine subgen. Soja</taxon>
    </lineage>
</organism>
<dbReference type="AlphaFoldDB" id="A0A0B2PL51"/>
<feature type="region of interest" description="Disordered" evidence="1">
    <location>
        <begin position="140"/>
        <end position="166"/>
    </location>
</feature>
<reference evidence="2" key="1">
    <citation type="submission" date="2014-07" db="EMBL/GenBank/DDBJ databases">
        <title>Identification of a novel salt tolerance gene in wild soybean by whole-genome sequencing.</title>
        <authorList>
            <person name="Lam H.-M."/>
            <person name="Qi X."/>
            <person name="Li M.-W."/>
            <person name="Liu X."/>
            <person name="Xie M."/>
            <person name="Ni M."/>
            <person name="Xu X."/>
        </authorList>
    </citation>
    <scope>NUCLEOTIDE SEQUENCE [LARGE SCALE GENOMIC DNA]</scope>
    <source>
        <tissue evidence="2">Root</tissue>
    </source>
</reference>
<feature type="compositionally biased region" description="Basic and acidic residues" evidence="1">
    <location>
        <begin position="236"/>
        <end position="248"/>
    </location>
</feature>
<dbReference type="InterPro" id="IPR019351">
    <property type="entry name" value="DUF2039"/>
</dbReference>
<proteinExistence type="predicted"/>
<evidence type="ECO:0000256" key="1">
    <source>
        <dbReference type="SAM" id="MobiDB-lite"/>
    </source>
</evidence>
<dbReference type="Proteomes" id="UP000289340">
    <property type="component" value="Chromosome 13"/>
</dbReference>
<evidence type="ECO:0000313" key="3">
    <source>
        <dbReference type="EMBL" id="RZB71009.1"/>
    </source>
</evidence>
<dbReference type="Pfam" id="PF10217">
    <property type="entry name" value="DUF2039"/>
    <property type="match status" value="1"/>
</dbReference>
<dbReference type="PANTHER" id="PTHR22876">
    <property type="entry name" value="ZGC:101016"/>
    <property type="match status" value="1"/>
</dbReference>
<feature type="region of interest" description="Disordered" evidence="1">
    <location>
        <begin position="183"/>
        <end position="248"/>
    </location>
</feature>
<keyword evidence="4" id="KW-1185">Reference proteome</keyword>
<accession>A0A0B2PL51</accession>
<dbReference type="Proteomes" id="UP000053555">
    <property type="component" value="Unassembled WGS sequence"/>
</dbReference>
<evidence type="ECO:0000313" key="2">
    <source>
        <dbReference type="EMBL" id="KHN08343.1"/>
    </source>
</evidence>
<evidence type="ECO:0000313" key="4">
    <source>
        <dbReference type="Proteomes" id="UP000289340"/>
    </source>
</evidence>
<dbReference type="PANTHER" id="PTHR22876:SF5">
    <property type="entry name" value="CHROMOSOME 9 OPEN READING FRAME 85"/>
    <property type="match status" value="1"/>
</dbReference>
<feature type="compositionally biased region" description="Acidic residues" evidence="1">
    <location>
        <begin position="188"/>
        <end position="235"/>
    </location>
</feature>
<dbReference type="EMBL" id="KN665992">
    <property type="protein sequence ID" value="KHN08343.1"/>
    <property type="molecule type" value="Genomic_DNA"/>
</dbReference>
<sequence>MNSSGAKRSGPPKHQNKFAWKPNAGRKINETEVGGRFRPLSEITGVCSRCKDQIEWKRRYGKYKPLLQPAKCQRCSKRAVRQAYHNLCPGCAKEHGVCAKCCCSTKQIVGRDISEVEAEQKMLEEAIKNSRERERRSLLRAMNKDKSKSSNSAPTDTKGNKVGQLFPNASLEDYAKLNRVNVGHDDGEICDDSEGEVCEDEDDNSDNEDCDEDGNSDDEDGDSENEDCDENDDKNDENTPDHTSANHE</sequence>